<sequence length="38" mass="4284">MSIPSTIDMTNPWFSNARLLATIATWFDKACHAMLNDV</sequence>
<evidence type="ECO:0000313" key="1">
    <source>
        <dbReference type="EMBL" id="SMF98801.1"/>
    </source>
</evidence>
<accession>A0A238H0M4</accession>
<proteinExistence type="predicted"/>
<gene>
    <name evidence="1" type="ORF">BSIN_2087</name>
</gene>
<dbReference type="EMBL" id="FXAN01000034">
    <property type="protein sequence ID" value="SMF98801.1"/>
    <property type="molecule type" value="Genomic_DNA"/>
</dbReference>
<reference evidence="1 2" key="1">
    <citation type="submission" date="2017-04" db="EMBL/GenBank/DDBJ databases">
        <authorList>
            <person name="Afonso C.L."/>
            <person name="Miller P.J."/>
            <person name="Scott M.A."/>
            <person name="Spackman E."/>
            <person name="Goraichik I."/>
            <person name="Dimitrov K.M."/>
            <person name="Suarez D.L."/>
            <person name="Swayne D.E."/>
        </authorList>
    </citation>
    <scope>NUCLEOTIDE SEQUENCE [LARGE SCALE GENOMIC DNA]</scope>
    <source>
        <strain evidence="1">LMG 28154</strain>
    </source>
</reference>
<name>A0A238H0M4_9BURK</name>
<evidence type="ECO:0000313" key="2">
    <source>
        <dbReference type="Proteomes" id="UP000198460"/>
    </source>
</evidence>
<protein>
    <submittedName>
        <fullName evidence="1">Uncharacterized protein</fullName>
    </submittedName>
</protein>
<organism evidence="1 2">
    <name type="scientific">Burkholderia singularis</name>
    <dbReference type="NCBI Taxonomy" id="1503053"/>
    <lineage>
        <taxon>Bacteria</taxon>
        <taxon>Pseudomonadati</taxon>
        <taxon>Pseudomonadota</taxon>
        <taxon>Betaproteobacteria</taxon>
        <taxon>Burkholderiales</taxon>
        <taxon>Burkholderiaceae</taxon>
        <taxon>Burkholderia</taxon>
        <taxon>pseudomallei group</taxon>
    </lineage>
</organism>
<dbReference type="AlphaFoldDB" id="A0A238H0M4"/>
<dbReference type="Proteomes" id="UP000198460">
    <property type="component" value="Unassembled WGS sequence"/>
</dbReference>